<dbReference type="EMBL" id="VWNA01000001">
    <property type="protein sequence ID" value="MQT13470.1"/>
    <property type="molecule type" value="Genomic_DNA"/>
</dbReference>
<dbReference type="Pfam" id="PF12951">
    <property type="entry name" value="PATR"/>
    <property type="match status" value="25"/>
</dbReference>
<dbReference type="Gene3D" id="2.160.20.20">
    <property type="match status" value="10"/>
</dbReference>
<dbReference type="PANTHER" id="PTHR35037">
    <property type="entry name" value="C-TERMINAL REGION OF AIDA-LIKE PROTEIN"/>
    <property type="match status" value="1"/>
</dbReference>
<organism evidence="3 4">
    <name type="scientific">Segnochrobactrum spirostomi</name>
    <dbReference type="NCBI Taxonomy" id="2608987"/>
    <lineage>
        <taxon>Bacteria</taxon>
        <taxon>Pseudomonadati</taxon>
        <taxon>Pseudomonadota</taxon>
        <taxon>Alphaproteobacteria</taxon>
        <taxon>Hyphomicrobiales</taxon>
        <taxon>Segnochrobactraceae</taxon>
        <taxon>Segnochrobactrum</taxon>
    </lineage>
</organism>
<dbReference type="SUPFAM" id="SSF51126">
    <property type="entry name" value="Pectin lyase-like"/>
    <property type="match status" value="10"/>
</dbReference>
<keyword evidence="4" id="KW-1185">Reference proteome</keyword>
<dbReference type="InterPro" id="IPR011050">
    <property type="entry name" value="Pectin_lyase_fold/virulence"/>
</dbReference>
<dbReference type="InterPro" id="IPR012332">
    <property type="entry name" value="Autotransporter_pectin_lyase_C"/>
</dbReference>
<dbReference type="Proteomes" id="UP000332515">
    <property type="component" value="Unassembled WGS sequence"/>
</dbReference>
<dbReference type="SUPFAM" id="SSF103515">
    <property type="entry name" value="Autotransporter"/>
    <property type="match status" value="1"/>
</dbReference>
<dbReference type="InterPro" id="IPR036709">
    <property type="entry name" value="Autotransporte_beta_dom_sf"/>
</dbReference>
<protein>
    <recommendedName>
        <fullName evidence="2">Autotransporter domain-containing protein</fullName>
    </recommendedName>
</protein>
<dbReference type="NCBIfam" id="TIGR02601">
    <property type="entry name" value="autotrns_rpt"/>
    <property type="match status" value="22"/>
</dbReference>
<gene>
    <name evidence="3" type="ORF">F0357_12635</name>
</gene>
<evidence type="ECO:0000313" key="4">
    <source>
        <dbReference type="Proteomes" id="UP000332515"/>
    </source>
</evidence>
<dbReference type="InterPro" id="IPR051551">
    <property type="entry name" value="Autotransporter_adhesion"/>
</dbReference>
<keyword evidence="1" id="KW-0732">Signal</keyword>
<comment type="caution">
    <text evidence="3">The sequence shown here is derived from an EMBL/GenBank/DDBJ whole genome shotgun (WGS) entry which is preliminary data.</text>
</comment>
<reference evidence="3 4" key="1">
    <citation type="submission" date="2019-09" db="EMBL/GenBank/DDBJ databases">
        <title>Segnochrobactrum spirostomi gen. nov., sp. nov., isolated from the ciliate Spirostomum cf. yagiui and description of a novel family, Segnochrobactraceae fam. nov. within the order Rhizobiales of the class Alphaproteobacteria.</title>
        <authorList>
            <person name="Akter S."/>
            <person name="Shazib S.U.A."/>
            <person name="Shin M.K."/>
        </authorList>
    </citation>
    <scope>NUCLEOTIDE SEQUENCE [LARGE SCALE GENOMIC DNA]</scope>
    <source>
        <strain evidence="3 4">Sp-1</strain>
    </source>
</reference>
<evidence type="ECO:0000259" key="2">
    <source>
        <dbReference type="PROSITE" id="PS51208"/>
    </source>
</evidence>
<dbReference type="RefSeq" id="WP_153482113.1">
    <property type="nucleotide sequence ID" value="NZ_VWNA01000001.1"/>
</dbReference>
<accession>A0A6A7Y2Y6</accession>
<sequence>MLDLQGDGTGYATITGNVVAVSSGSDTLRLSGLGGDFDGSLIDTSGQFRNFANMDIDTTGTWVLTTPQGGTSIGTVTVTNGTLKLGNAQSDGTLGSNVTVKSGGTFANFSNGAGTTAANVSGSLTVESGGHLQATVSNNYAISAATVTLNAGAALDVTLGAPQNSFALVYSYGNLALNGTVNITSNGAMGEGTYKLIEYAGSLSGTTLVVGTAPSEYDYAVDTTGTGYVLLVVSAGGLYWNGSTTTATGSVVGGSGTWTAAAGGVTNWTNSSGTTNVVTDPTKTAIFAGTAGTVTVDASSGAVSAKGLKFLTSGYEITGATLTLANSSAAPIVNVDGTSSLATISSVLAGSDGLEKIGDGTLVLSGVNTYTGGTTVTAGTLQLGNATGVGSVAGGIVDNAALVFDNPTAQTYGGVVSGTGTLEKQGAGILTLTGQNTFTGVTTITAGILQLGNGGITGTVSGNIVNNAALILNRSGIGNDAMAVNGAISGTGTIEKLGAGRVTFNSSANTYSGTTTISEGTLEIVNSTGLGSASAGTTVASGATLLVSSSGVLNEPLTISGTGDSVNFSSGNYGAVSGGYVTLGGTVTVAADATISVGGVTGEVTGTGTTLTMIGGGIDFSTTSTVSGSLNLVITGYPSGGWPIVNFNGANTFTGTFTLESGLAFVNNSAALGSTEGGTTIASGATLMLSPSSGSISIGAEALTISGTGYFGFGALRSAYGNNSLAGPITLADDATITVNSDTLLLSGAIDLSGKTLTLTGSGGTISGTIAAGSGGVTVDSSSSWIFTAANLYTGDTVIGSGATLQLGATGSAAGSVAGNIVDNGSLSFVADSNRAYAGVISGSGTLAKSGTGTLTLTGNNTYTGSTTVSGGLLQIGDGGTTGWITSQVITNSGSDSGGIVFNRSDNVTFSGTVGGSGTLEQKGPGTLTLTGSNMLSGTTTVSGGTLQLVGSLFGGPVDVKSGGTLLGTSTGMIFGNTTIENGGTLSAASGTYFQMAGLSFGATSGLTVAVGAPSGTAAVYAGGALTLDGSLQLTTGAGFTSGTYRLIDYTGALTDNGMTVTSPVHSLYAIDTSTGGQVNLVVAVGQWWNGSNTTGGSQVVGGDGTWSVQAGATNWTNQAGSAASPWGQGGIAVFGGAAGTVTIAGATNPVVVGMDFVTDGYTVTGQSITLAPLTAGLTPAIMVDSGTATVASVLDGSAGMEKTGAGTLILAGTNTYSGQTTVSAGTLQIGDGGTTGSLSGNIVNNAALVFNRSDDVTYAGVISGAGTLEKLGGGTLTLTNNATTYSGLTTVSGGTLELVGLWQRGGIALNGSTTRLLFNTSATTSVYSGLITGTGSVEKTGSNNVTLVADNTYTGGTTVTDGQLSIGNNTTTGSILGDVEVKAGAELIISRSNTIVFGGNISGAGSVMVNGQGMAVLTGNVTNSGGVTVGIGSLQIGNGGTIGSVTGDIATDLLSFGGHLIFNRSDDLTYAGVISGAGTLAKLGAGTLTLTGESTLTGGTTITAGTLQIGNGGSTGSLAGAIVDNAALAFNRSDAITFAGVISGTGSLEQKGLGTLTLTGANTYSGGTVVSAGTLQLGDGGTTGSVSGAIANSGTVVFDRSDDVTASGSITGTGALVQAGTGTLTLVGSNSAGAGTTVSGGTLEILSGVTLASDIVVQSGGTLQGETSGTAGAAINGAVSVQDGGTLRAAPTSTAGVHGLSMTSLTLSNGANVDVILGSNTGIGVFSTGALTLDGVLNVTNAGAMSLGVYRLIDYTTMVANNGLVLGSTPTAFAYEVQQAPGQVNLAVLSGDMLYWNGSTTTPDGTIHGGNGTWTANAGQTNWLTSPLNQSRAWNSQFAVFAGTAGAVTVDNTAGPVSTTGMQFMVDGYSVSGGVVTLAASSGQTQVRVGDGTSAGAGYVATVGSVLDGTTGLEKTDLGTLILTGANTYTGNTTVTQGTLQIGNGGATGSIGGDVAVASGATLAFDRSGTVSFGGVISGAGGLTQAGPGTLTLTGTNTYTGGTTIAAGTLQIGNGGTTGSITGPVVNNGTLAFDRSDNTSFAEAISGSGSLIKNGSGTLTLAGTNAFTGSTTINGGTLSIMGGASLADGARLTVNANGLLNLVDADETVGSLAGGGNVALNTHCLITGGDGTSSTFSGGISGSGCVTKTGDGTMTLTGTSTYSGTTTVSGGAIAIGSADAIGTGPLALVGAGTLEAVDDFTFARGISLTPVDGSGGGTVTVDYTQTLTVSGVVSGNGALTKTGGGTLVLSGTNTFSGATTVDGGQLSLMGGSSLSDTARLTIAGFATVELVDADETVGSLAGAGTVTLDGHCLSTGGDGTSSSFSGSLNGPGCLTKTGDGTLTLSGINTLTGPVTVSGGAVQVSAASALGGGPLALSGGGTLQASGTFTYANAVSLTPVSGTGGGTFNVDDAQTLTLIGAITGLGNLAKTGTGTLVIEGANTASGATNVNAGTLVARGGQALSGESAVTVASGAQLIVDGADATIGSLSGAGAVQLSDASLSLGGDNTTTTYSGTLSGTGGLTKTGTGTLTLAGANSYSGNTEIRGGALNVSGGLTDSDVYVYDQATLSGGGTITKTVHVLSGGTIAGSVGSGLTMGSLDMQAGATMSVSLGAPSGSGVFNINGNVNLAGTLAVNPNPGFGYGIYRIANYGGTLTDNGMTVSGLPSNLEGGLQTAIPGQVNLYVDDPNNPTEFWNGANTTPTQAVLGGTGTWTAGAQTNWVNESGTVSKTWNSGFAVFQGSAGTVTVDDTDVAVSAVGMQFVTSGYVVTGDSINLTGTALIRVGDGTLAGAATTATIASVLTGTSGLEKSDYGTLVLSGANTYSGGTRLTAGTLAVGNNGALGTGTLAMAEGTTLAFATDGLTLANAVTLTGDPTISVGSGQTDTLAGVLSDGTQPGDIVKTGGGTLVLTGNNTYSGGTTISEGTLQIGNGGTTGSIVGDVIDNATLTFDRSDDVTFAGAISGSGALVQSGTGTLMLTGANTYTGGTTVSAGTLAGNATSLQGNIVDNAAVVFNQTTTGTYAGAISGTGSMTKTGTGTLILIGENTYTGGTTISEGTLQIGNGGTTGSLVGAIVNNAALVFNRSDTYNFPGTISGPGSVTIIGGTVNFTGANAYSGPIAVADATFELAPGAVSASSYTIGAGGVIGGTGTIAGLSVLNGGTAAPGYSPGTLTVNGNVSFGAGSVYQVDITPQGAHDLIIASGTATISGGTVQVNAAQGTYVPGSTYTILTAQGGVSGQFSGLTVNYAYLDPVLSYDANDVYLTVWRNTVSFPDAAYTTNQKVAAAAVENLPITNPVYTAVVQLSGAEAPAAFDALSGEAYASASSVMQQQSSYLREAVGTRVRQGLIGQSGFGQETAKLAPGYDATVWTQAYGAWGLTAGNGNAASVDRTIGGFFTGIDAALSEAARFGIVGGYSRSTFNVDARSSSGDIDNYDLGLYGGAKFGSLSFLAAASYTWHDLSVDRTIAFSGFSGIASADYKAGTTQVFSEAAWRVDLSKSVDAKTFGAASIEPFANLAYVNLSSQNFTETGTPAALTGSAETENTLYSTLGVRAATVFELSNGASLTPHASLGWQHAFGDVNSSASLAFASGGSAFSVAGVPIARDAALVGAGVDYAFSKSVSASVTYSGQFGSGTEDNAFKGTINIKF</sequence>
<feature type="domain" description="Autotransporter" evidence="2">
    <location>
        <begin position="3361"/>
        <end position="3648"/>
    </location>
</feature>
<dbReference type="PROSITE" id="PS51208">
    <property type="entry name" value="AUTOTRANSPORTER"/>
    <property type="match status" value="1"/>
</dbReference>
<dbReference type="InterPro" id="IPR005546">
    <property type="entry name" value="Autotransporte_beta"/>
</dbReference>
<dbReference type="PANTHER" id="PTHR35037:SF3">
    <property type="entry name" value="C-TERMINAL REGION OF AIDA-LIKE PROTEIN"/>
    <property type="match status" value="1"/>
</dbReference>
<evidence type="ECO:0000313" key="3">
    <source>
        <dbReference type="EMBL" id="MQT13470.1"/>
    </source>
</evidence>
<dbReference type="InterPro" id="IPR013425">
    <property type="entry name" value="Autotrns_rpt"/>
</dbReference>
<evidence type="ECO:0000256" key="1">
    <source>
        <dbReference type="ARBA" id="ARBA00022729"/>
    </source>
</evidence>
<name>A0A6A7Y2Y6_9HYPH</name>
<dbReference type="SMART" id="SM00869">
    <property type="entry name" value="Autotransporter"/>
    <property type="match status" value="1"/>
</dbReference>
<proteinExistence type="predicted"/>